<protein>
    <submittedName>
        <fullName evidence="3">Uncharacterized protein</fullName>
    </submittedName>
</protein>
<evidence type="ECO:0000313" key="3">
    <source>
        <dbReference type="EMBL" id="QDH88742.1"/>
    </source>
</evidence>
<feature type="compositionally biased region" description="Basic and acidic residues" evidence="1">
    <location>
        <begin position="76"/>
        <end position="89"/>
    </location>
</feature>
<accession>A0A514D566</accession>
<reference evidence="3" key="1">
    <citation type="submission" date="2019-05" db="EMBL/GenBank/DDBJ databases">
        <title>Metatranscriptomic reconstruction reveals RNA viruses with the potential to shape carbon cycling in soil.</title>
        <authorList>
            <person name="Starr E.P."/>
            <person name="Nuccio E."/>
            <person name="Pett-Ridge J."/>
            <person name="Banfield J.F."/>
            <person name="Firestone M.K."/>
        </authorList>
    </citation>
    <scope>NUCLEOTIDE SEQUENCE</scope>
    <source>
        <strain evidence="3">H1_Rhizo_26_FD_scaffold_795</strain>
    </source>
</reference>
<dbReference type="EMBL" id="MN034315">
    <property type="protein sequence ID" value="QDH88742.1"/>
    <property type="molecule type" value="Genomic_RNA"/>
</dbReference>
<evidence type="ECO:0000256" key="1">
    <source>
        <dbReference type="SAM" id="MobiDB-lite"/>
    </source>
</evidence>
<sequence length="89" mass="9760">MSYRDGYYKDLSLTLSVRLGICAGLICIATYILSGCSQVQDRDPFPRRGPGVVERGELPPVGEATQTRNRLPQGGCDEKSDSSLREPLE</sequence>
<evidence type="ECO:0000256" key="2">
    <source>
        <dbReference type="SAM" id="Phobius"/>
    </source>
</evidence>
<keyword evidence="2" id="KW-0812">Transmembrane</keyword>
<feature type="transmembrane region" description="Helical" evidence="2">
    <location>
        <begin position="12"/>
        <end position="33"/>
    </location>
</feature>
<keyword evidence="2" id="KW-0472">Membrane</keyword>
<keyword evidence="2" id="KW-1133">Transmembrane helix</keyword>
<feature type="region of interest" description="Disordered" evidence="1">
    <location>
        <begin position="39"/>
        <end position="89"/>
    </location>
</feature>
<gene>
    <name evidence="3" type="ORF">H1Rhizo26FD795_000003</name>
</gene>
<name>A0A514D566_9VIRU</name>
<proteinExistence type="predicted"/>
<organism evidence="3">
    <name type="scientific">Leviviridae sp</name>
    <dbReference type="NCBI Taxonomy" id="2027243"/>
    <lineage>
        <taxon>Viruses</taxon>
        <taxon>Riboviria</taxon>
        <taxon>Orthornavirae</taxon>
        <taxon>Lenarviricota</taxon>
        <taxon>Leviviricetes</taxon>
        <taxon>Norzivirales</taxon>
        <taxon>Fiersviridae</taxon>
    </lineage>
</organism>